<dbReference type="AlphaFoldDB" id="A0A399IS29"/>
<dbReference type="PANTHER" id="PTHR34860">
    <property type="entry name" value="REPRESSOR-LIKE PROTEIN SSO7C3"/>
    <property type="match status" value="1"/>
</dbReference>
<evidence type="ECO:0000313" key="4">
    <source>
        <dbReference type="Proteomes" id="UP000265930"/>
    </source>
</evidence>
<reference evidence="3 4" key="1">
    <citation type="submission" date="2018-08" db="EMBL/GenBank/DDBJ databases">
        <title>Genome of Clostridium chromiireducens C1, DSM12136.</title>
        <authorList>
            <person name="Xing M."/>
            <person name="Wei Y."/>
            <person name="Ang E.L."/>
            <person name="Zhao H."/>
            <person name="Zhang Y."/>
        </authorList>
    </citation>
    <scope>NUCLEOTIDE SEQUENCE [LARGE SCALE GENOMIC DNA]</scope>
    <source>
        <strain evidence="3 4">C1</strain>
    </source>
</reference>
<dbReference type="EMBL" id="QXDJ01000003">
    <property type="protein sequence ID" value="RII34332.1"/>
    <property type="molecule type" value="Genomic_DNA"/>
</dbReference>
<proteinExistence type="predicted"/>
<comment type="caution">
    <text evidence="3">The sequence shown here is derived from an EMBL/GenBank/DDBJ whole genome shotgun (WGS) entry which is preliminary data.</text>
</comment>
<evidence type="ECO:0000259" key="2">
    <source>
        <dbReference type="PROSITE" id="PS51740"/>
    </source>
</evidence>
<protein>
    <submittedName>
        <fullName evidence="3">AbrB/MazE/SpoVT family DNA-binding domain-containing protein</fullName>
    </submittedName>
</protein>
<sequence length="80" mass="8777">MGKFKKIGKSGGITIPAELRRDLGIDSGSAVDLVVDRGNIIVKPYVPKCLFCESDKEVVVYKNKRICSKCIKEIGGLIHE</sequence>
<evidence type="ECO:0000313" key="3">
    <source>
        <dbReference type="EMBL" id="RII34332.1"/>
    </source>
</evidence>
<keyword evidence="1 3" id="KW-0238">DNA-binding</keyword>
<dbReference type="GO" id="GO:0003677">
    <property type="term" value="F:DNA binding"/>
    <property type="evidence" value="ECO:0007669"/>
    <property type="project" value="UniProtKB-UniRule"/>
</dbReference>
<dbReference type="InterPro" id="IPR007159">
    <property type="entry name" value="SpoVT-AbrB_dom"/>
</dbReference>
<evidence type="ECO:0000256" key="1">
    <source>
        <dbReference type="PROSITE-ProRule" id="PRU01076"/>
    </source>
</evidence>
<dbReference type="NCBIfam" id="TIGR01439">
    <property type="entry name" value="lp_hng_hel_AbrB"/>
    <property type="match status" value="1"/>
</dbReference>
<dbReference type="SUPFAM" id="SSF89447">
    <property type="entry name" value="AbrB/MazE/MraZ-like"/>
    <property type="match status" value="1"/>
</dbReference>
<dbReference type="RefSeq" id="WP_119367099.1">
    <property type="nucleotide sequence ID" value="NZ_QXDJ01000003.1"/>
</dbReference>
<dbReference type="PROSITE" id="PS51740">
    <property type="entry name" value="SPOVT_ABRB"/>
    <property type="match status" value="1"/>
</dbReference>
<gene>
    <name evidence="3" type="ORF">D2A34_14405</name>
</gene>
<name>A0A399IS29_9CLOT</name>
<organism evidence="3 4">
    <name type="scientific">Clostridium chromiireducens</name>
    <dbReference type="NCBI Taxonomy" id="225345"/>
    <lineage>
        <taxon>Bacteria</taxon>
        <taxon>Bacillati</taxon>
        <taxon>Bacillota</taxon>
        <taxon>Clostridia</taxon>
        <taxon>Eubacteriales</taxon>
        <taxon>Clostridiaceae</taxon>
        <taxon>Clostridium</taxon>
    </lineage>
</organism>
<dbReference type="Proteomes" id="UP000265930">
    <property type="component" value="Unassembled WGS sequence"/>
</dbReference>
<dbReference type="InterPro" id="IPR052975">
    <property type="entry name" value="Repressor-like_regulatory"/>
</dbReference>
<feature type="domain" description="SpoVT-AbrB" evidence="2">
    <location>
        <begin position="2"/>
        <end position="47"/>
    </location>
</feature>
<dbReference type="PANTHER" id="PTHR34860:SF6">
    <property type="entry name" value="REPRESSOR-LIKE PROTEIN SSO7C3"/>
    <property type="match status" value="1"/>
</dbReference>
<dbReference type="Pfam" id="PF04014">
    <property type="entry name" value="MazE_antitoxin"/>
    <property type="match status" value="1"/>
</dbReference>
<dbReference type="SMART" id="SM00966">
    <property type="entry name" value="SpoVT_AbrB"/>
    <property type="match status" value="1"/>
</dbReference>
<accession>A0A399IS29</accession>
<dbReference type="InterPro" id="IPR037914">
    <property type="entry name" value="SpoVT-AbrB_sf"/>
</dbReference>
<dbReference type="Gene3D" id="2.10.260.10">
    <property type="match status" value="1"/>
</dbReference>